<gene>
    <name evidence="3" type="ORF">DCP75_05100</name>
</gene>
<dbReference type="Pfam" id="PF12146">
    <property type="entry name" value="Hydrolase_4"/>
    <property type="match status" value="1"/>
</dbReference>
<evidence type="ECO:0000259" key="2">
    <source>
        <dbReference type="Pfam" id="PF12146"/>
    </source>
</evidence>
<organism evidence="3 4">
    <name type="scientific">Haliea salexigens</name>
    <dbReference type="NCBI Taxonomy" id="287487"/>
    <lineage>
        <taxon>Bacteria</taxon>
        <taxon>Pseudomonadati</taxon>
        <taxon>Pseudomonadota</taxon>
        <taxon>Gammaproteobacteria</taxon>
        <taxon>Cellvibrionales</taxon>
        <taxon>Halieaceae</taxon>
        <taxon>Haliea</taxon>
    </lineage>
</organism>
<dbReference type="PANTHER" id="PTHR22946">
    <property type="entry name" value="DIENELACTONE HYDROLASE DOMAIN-CONTAINING PROTEIN-RELATED"/>
    <property type="match status" value="1"/>
</dbReference>
<dbReference type="GO" id="GO:0052689">
    <property type="term" value="F:carboxylic ester hydrolase activity"/>
    <property type="evidence" value="ECO:0007669"/>
    <property type="project" value="UniProtKB-ARBA"/>
</dbReference>
<dbReference type="AlphaFoldDB" id="A0A3C1KKV7"/>
<dbReference type="Gene3D" id="3.40.50.1820">
    <property type="entry name" value="alpha/beta hydrolase"/>
    <property type="match status" value="1"/>
</dbReference>
<sequence>MSTFTRSDLTFNSGDDSCAAWFYRPDTTGPAPGVVMAHGFTAVRDQRLDAYAEAFAAAGIAVLLFDYRHFGASAGEPRQLLSVKHQLQDWDAAVATLRQQPGIDPERIGLWGTSFGGAHVQAVAARDHRIAAVVAQIPFCWAEKPQQKVPLQKTLGLLYAALKDSLRGALGLSPHYIQAIGDPDDDAAMTSPGAAAGIASITPADSGWRNRVAARFVFQLASYKPGKQAGNIRCPIHYTIAERDAFISPATIREAAALAPNAEIASYDCGHFGVYVEPLFSEVARDETAFLLQHLTPQRA</sequence>
<dbReference type="SUPFAM" id="SSF53474">
    <property type="entry name" value="alpha/beta-Hydrolases"/>
    <property type="match status" value="1"/>
</dbReference>
<comment type="caution">
    <text evidence="3">The sequence shown here is derived from an EMBL/GenBank/DDBJ whole genome shotgun (WGS) entry which is preliminary data.</text>
</comment>
<dbReference type="InterPro" id="IPR029058">
    <property type="entry name" value="AB_hydrolase_fold"/>
</dbReference>
<dbReference type="Gene3D" id="1.10.10.800">
    <property type="match status" value="1"/>
</dbReference>
<evidence type="ECO:0000313" key="3">
    <source>
        <dbReference type="EMBL" id="HAN27088.1"/>
    </source>
</evidence>
<protein>
    <submittedName>
        <fullName evidence="3">Alpha/beta hydrolase</fullName>
    </submittedName>
</protein>
<dbReference type="STRING" id="1121937.GCA_000423125_00643"/>
<evidence type="ECO:0000313" key="4">
    <source>
        <dbReference type="Proteomes" id="UP000259273"/>
    </source>
</evidence>
<proteinExistence type="predicted"/>
<dbReference type="Proteomes" id="UP000259273">
    <property type="component" value="Unassembled WGS sequence"/>
</dbReference>
<name>A0A3C1KKV7_9GAMM</name>
<accession>A0A3C1KKV7</accession>
<keyword evidence="1 3" id="KW-0378">Hydrolase</keyword>
<dbReference type="EMBL" id="DMND01000073">
    <property type="protein sequence ID" value="HAN27088.1"/>
    <property type="molecule type" value="Genomic_DNA"/>
</dbReference>
<dbReference type="PANTHER" id="PTHR22946:SF9">
    <property type="entry name" value="POLYKETIDE TRANSFERASE AF380"/>
    <property type="match status" value="1"/>
</dbReference>
<dbReference type="InterPro" id="IPR022742">
    <property type="entry name" value="Hydrolase_4"/>
</dbReference>
<feature type="domain" description="Serine aminopeptidase S33" evidence="2">
    <location>
        <begin position="34"/>
        <end position="262"/>
    </location>
</feature>
<evidence type="ECO:0000256" key="1">
    <source>
        <dbReference type="ARBA" id="ARBA00022801"/>
    </source>
</evidence>
<dbReference type="InterPro" id="IPR050261">
    <property type="entry name" value="FrsA_esterase"/>
</dbReference>
<reference evidence="3 4" key="1">
    <citation type="journal article" date="2018" name="Nat. Biotechnol.">
        <title>A standardized bacterial taxonomy based on genome phylogeny substantially revises the tree of life.</title>
        <authorList>
            <person name="Parks D.H."/>
            <person name="Chuvochina M."/>
            <person name="Waite D.W."/>
            <person name="Rinke C."/>
            <person name="Skarshewski A."/>
            <person name="Chaumeil P.A."/>
            <person name="Hugenholtz P."/>
        </authorList>
    </citation>
    <scope>NUCLEOTIDE SEQUENCE [LARGE SCALE GENOMIC DNA]</scope>
    <source>
        <strain evidence="3">UBA9158</strain>
    </source>
</reference>